<dbReference type="SMART" id="SM00662">
    <property type="entry name" value="RPOLD"/>
    <property type="match status" value="1"/>
</dbReference>
<dbReference type="GO" id="GO:0003899">
    <property type="term" value="F:DNA-directed RNA polymerase activity"/>
    <property type="evidence" value="ECO:0007669"/>
    <property type="project" value="UniProtKB-EC"/>
</dbReference>
<keyword evidence="6" id="KW-0804">Transcription</keyword>
<sequence length="163" mass="17835">MSHLAIAMIECVESLDNFGRFRAEPLEKGFGVTLGNALRRVLLGYLPGAAVTRVKIEGIQHEFSTIPFVKEDVTEFLLNVKALRLKSLSGQPGKLILEVEGEGRVCAADIEPSTDFEIANPELYLATLDSPEAKLYVEFDIELGEGYREAESSDNLPVGVIPV</sequence>
<dbReference type="InterPro" id="IPR011262">
    <property type="entry name" value="DNA-dir_RNA_pol_insert"/>
</dbReference>
<accession>X1MPB4</accession>
<reference evidence="9" key="1">
    <citation type="journal article" date="2014" name="Front. Microbiol.">
        <title>High frequency of phylogenetically diverse reductive dehalogenase-homologous genes in deep subseafloor sedimentary metagenomes.</title>
        <authorList>
            <person name="Kawai M."/>
            <person name="Futagami T."/>
            <person name="Toyoda A."/>
            <person name="Takaki Y."/>
            <person name="Nishi S."/>
            <person name="Hori S."/>
            <person name="Arai W."/>
            <person name="Tsubouchi T."/>
            <person name="Morono Y."/>
            <person name="Uchiyama I."/>
            <person name="Ito T."/>
            <person name="Fujiyama A."/>
            <person name="Inagaki F."/>
            <person name="Takami H."/>
        </authorList>
    </citation>
    <scope>NUCLEOTIDE SEQUENCE</scope>
    <source>
        <strain evidence="9">Expedition CK06-06</strain>
    </source>
</reference>
<dbReference type="EMBL" id="BARV01018441">
    <property type="protein sequence ID" value="GAI19886.1"/>
    <property type="molecule type" value="Genomic_DNA"/>
</dbReference>
<dbReference type="GO" id="GO:0046983">
    <property type="term" value="F:protein dimerization activity"/>
    <property type="evidence" value="ECO:0007669"/>
    <property type="project" value="InterPro"/>
</dbReference>
<comment type="catalytic activity">
    <reaction evidence="7">
        <text>RNA(n) + a ribonucleoside 5'-triphosphate = RNA(n+1) + diphosphate</text>
        <dbReference type="Rhea" id="RHEA:21248"/>
        <dbReference type="Rhea" id="RHEA-COMP:14527"/>
        <dbReference type="Rhea" id="RHEA-COMP:17342"/>
        <dbReference type="ChEBI" id="CHEBI:33019"/>
        <dbReference type="ChEBI" id="CHEBI:61557"/>
        <dbReference type="ChEBI" id="CHEBI:140395"/>
        <dbReference type="EC" id="2.7.7.6"/>
    </reaction>
</comment>
<dbReference type="SUPFAM" id="SSF56553">
    <property type="entry name" value="Insert subdomain of RNA polymerase alpha subunit"/>
    <property type="match status" value="1"/>
</dbReference>
<proteinExistence type="inferred from homology"/>
<dbReference type="FunFam" id="2.170.120.12:FF:000001">
    <property type="entry name" value="DNA-directed RNA polymerase subunit alpha"/>
    <property type="match status" value="1"/>
</dbReference>
<evidence type="ECO:0000256" key="2">
    <source>
        <dbReference type="ARBA" id="ARBA00012418"/>
    </source>
</evidence>
<name>X1MPB4_9ZZZZ</name>
<comment type="similarity">
    <text evidence="1">Belongs to the RNA polymerase alpha chain family.</text>
</comment>
<gene>
    <name evidence="9" type="ORF">S06H3_31184</name>
</gene>
<evidence type="ECO:0000256" key="6">
    <source>
        <dbReference type="ARBA" id="ARBA00023163"/>
    </source>
</evidence>
<protein>
    <recommendedName>
        <fullName evidence="2">DNA-directed RNA polymerase</fullName>
        <ecNumber evidence="2">2.7.7.6</ecNumber>
    </recommendedName>
</protein>
<dbReference type="AlphaFoldDB" id="X1MPB4"/>
<feature type="non-terminal residue" evidence="9">
    <location>
        <position position="163"/>
    </location>
</feature>
<keyword evidence="3" id="KW-0240">DNA-directed RNA polymerase</keyword>
<evidence type="ECO:0000256" key="1">
    <source>
        <dbReference type="ARBA" id="ARBA00007123"/>
    </source>
</evidence>
<dbReference type="GO" id="GO:0005737">
    <property type="term" value="C:cytoplasm"/>
    <property type="evidence" value="ECO:0007669"/>
    <property type="project" value="UniProtKB-ARBA"/>
</dbReference>
<dbReference type="EC" id="2.7.7.6" evidence="2"/>
<keyword evidence="4" id="KW-0808">Transferase</keyword>
<dbReference type="GO" id="GO:0006351">
    <property type="term" value="P:DNA-templated transcription"/>
    <property type="evidence" value="ECO:0007669"/>
    <property type="project" value="InterPro"/>
</dbReference>
<comment type="caution">
    <text evidence="9">The sequence shown here is derived from an EMBL/GenBank/DDBJ whole genome shotgun (WGS) entry which is preliminary data.</text>
</comment>
<organism evidence="9">
    <name type="scientific">marine sediment metagenome</name>
    <dbReference type="NCBI Taxonomy" id="412755"/>
    <lineage>
        <taxon>unclassified sequences</taxon>
        <taxon>metagenomes</taxon>
        <taxon>ecological metagenomes</taxon>
    </lineage>
</organism>
<keyword evidence="5" id="KW-0548">Nucleotidyltransferase</keyword>
<dbReference type="Pfam" id="PF01000">
    <property type="entry name" value="RNA_pol_A_bac"/>
    <property type="match status" value="1"/>
</dbReference>
<dbReference type="InterPro" id="IPR036643">
    <property type="entry name" value="RNApol_insert_sf"/>
</dbReference>
<evidence type="ECO:0000313" key="9">
    <source>
        <dbReference type="EMBL" id="GAI19886.1"/>
    </source>
</evidence>
<dbReference type="CDD" id="cd06928">
    <property type="entry name" value="RNAP_alpha_NTD"/>
    <property type="match status" value="1"/>
</dbReference>
<dbReference type="InterPro" id="IPR011263">
    <property type="entry name" value="DNA-dir_RNA_pol_RpoA/D/Rpb3"/>
</dbReference>
<evidence type="ECO:0000256" key="3">
    <source>
        <dbReference type="ARBA" id="ARBA00022478"/>
    </source>
</evidence>
<evidence type="ECO:0000256" key="5">
    <source>
        <dbReference type="ARBA" id="ARBA00022695"/>
    </source>
</evidence>
<dbReference type="Gene3D" id="2.170.120.12">
    <property type="entry name" value="DNA-directed RNA polymerase, insert domain"/>
    <property type="match status" value="1"/>
</dbReference>
<feature type="domain" description="DNA-directed RNA polymerase RpoA/D/Rpb3-type" evidence="8">
    <location>
        <begin position="18"/>
        <end position="163"/>
    </location>
</feature>
<evidence type="ECO:0000256" key="7">
    <source>
        <dbReference type="ARBA" id="ARBA00048552"/>
    </source>
</evidence>
<evidence type="ECO:0000259" key="8">
    <source>
        <dbReference type="SMART" id="SM00662"/>
    </source>
</evidence>
<evidence type="ECO:0000256" key="4">
    <source>
        <dbReference type="ARBA" id="ARBA00022679"/>
    </source>
</evidence>
<dbReference type="GO" id="GO:0000428">
    <property type="term" value="C:DNA-directed RNA polymerase complex"/>
    <property type="evidence" value="ECO:0007669"/>
    <property type="project" value="UniProtKB-KW"/>
</dbReference>